<dbReference type="AlphaFoldDB" id="A0A0S4M590"/>
<dbReference type="EMBL" id="LN906597">
    <property type="protein sequence ID" value="CUT17882.1"/>
    <property type="molecule type" value="Genomic_DNA"/>
</dbReference>
<organism evidence="1 2">
    <name type="scientific">Candidatus Ichthyocystis hellenicum</name>
    <dbReference type="NCBI Taxonomy" id="1561003"/>
    <lineage>
        <taxon>Bacteria</taxon>
        <taxon>Pseudomonadati</taxon>
        <taxon>Pseudomonadota</taxon>
        <taxon>Betaproteobacteria</taxon>
        <taxon>Burkholderiales</taxon>
        <taxon>Candidatus Ichthyocystis</taxon>
    </lineage>
</organism>
<gene>
    <name evidence="1" type="ORF">Ark11_1066</name>
</gene>
<reference evidence="2" key="1">
    <citation type="submission" date="2015-11" db="EMBL/GenBank/DDBJ databases">
        <authorList>
            <person name="Seth-Smith H.M.B."/>
        </authorList>
    </citation>
    <scope>NUCLEOTIDE SEQUENCE [LARGE SCALE GENOMIC DNA]</scope>
    <source>
        <strain evidence="2">2013Ark11</strain>
    </source>
</reference>
<keyword evidence="2" id="KW-1185">Reference proteome</keyword>
<evidence type="ECO:0000313" key="2">
    <source>
        <dbReference type="Proteomes" id="UP000198651"/>
    </source>
</evidence>
<evidence type="ECO:0000313" key="1">
    <source>
        <dbReference type="EMBL" id="CUT17882.1"/>
    </source>
</evidence>
<accession>A0A0S4M590</accession>
<dbReference type="OrthoDB" id="9921864at2"/>
<name>A0A0S4M590_9BURK</name>
<sequence length="142" mass="15224">MVNSSYNYDDNLFYDQGVIDDESPPLLQSTLLLAQDIDYPSVVSRIAIRATFCTAGVCLVTLGGLGVFCEKETEIGISQDSRLAISSTCNNSVLELFGSNLIIPAVTMSSGFTMIAGSIFSGKLASILKYCNNGIDRLCCEV</sequence>
<protein>
    <submittedName>
        <fullName evidence="1">Putative membrane protein</fullName>
    </submittedName>
</protein>
<dbReference type="RefSeq" id="WP_092343874.1">
    <property type="nucleotide sequence ID" value="NZ_LN906597.1"/>
</dbReference>
<proteinExistence type="predicted"/>
<dbReference type="Proteomes" id="UP000198651">
    <property type="component" value="Chromosome I"/>
</dbReference>